<dbReference type="Gene3D" id="1.20.120.330">
    <property type="entry name" value="Nucleotidyltransferases domain 2"/>
    <property type="match status" value="1"/>
</dbReference>
<protein>
    <submittedName>
        <fullName evidence="1">Uncharacterized protein</fullName>
    </submittedName>
</protein>
<dbReference type="EMBL" id="JAIWYP010000007">
    <property type="protein sequence ID" value="KAH3799750.1"/>
    <property type="molecule type" value="Genomic_DNA"/>
</dbReference>
<dbReference type="AlphaFoldDB" id="A0A9D4FJ82"/>
<evidence type="ECO:0000313" key="2">
    <source>
        <dbReference type="Proteomes" id="UP000828390"/>
    </source>
</evidence>
<dbReference type="SUPFAM" id="SSF81593">
    <property type="entry name" value="Nucleotidyltransferase substrate binding subunit/domain"/>
    <property type="match status" value="1"/>
</dbReference>
<organism evidence="1 2">
    <name type="scientific">Dreissena polymorpha</name>
    <name type="common">Zebra mussel</name>
    <name type="synonym">Mytilus polymorpha</name>
    <dbReference type="NCBI Taxonomy" id="45954"/>
    <lineage>
        <taxon>Eukaryota</taxon>
        <taxon>Metazoa</taxon>
        <taxon>Spiralia</taxon>
        <taxon>Lophotrochozoa</taxon>
        <taxon>Mollusca</taxon>
        <taxon>Bivalvia</taxon>
        <taxon>Autobranchia</taxon>
        <taxon>Heteroconchia</taxon>
        <taxon>Euheterodonta</taxon>
        <taxon>Imparidentia</taxon>
        <taxon>Neoheterodontei</taxon>
        <taxon>Myida</taxon>
        <taxon>Dreissenoidea</taxon>
        <taxon>Dreissenidae</taxon>
        <taxon>Dreissena</taxon>
    </lineage>
</organism>
<accession>A0A9D4FJ82</accession>
<dbReference type="Proteomes" id="UP000828390">
    <property type="component" value="Unassembled WGS sequence"/>
</dbReference>
<comment type="caution">
    <text evidence="1">The sequence shown here is derived from an EMBL/GenBank/DDBJ whole genome shotgun (WGS) entry which is preliminary data.</text>
</comment>
<sequence length="78" mass="8884">MREHSLVRIAEGLDDAIVQMAIEFEDRLSLQGPANFRLRYPDSVNSCQIPSEVFCKEDAEYAVTTAKTILQLVEELIR</sequence>
<gene>
    <name evidence="1" type="ORF">DPMN_153364</name>
</gene>
<name>A0A9D4FJ82_DREPO</name>
<evidence type="ECO:0000313" key="1">
    <source>
        <dbReference type="EMBL" id="KAH3799750.1"/>
    </source>
</evidence>
<reference evidence="1" key="1">
    <citation type="journal article" date="2019" name="bioRxiv">
        <title>The Genome of the Zebra Mussel, Dreissena polymorpha: A Resource for Invasive Species Research.</title>
        <authorList>
            <person name="McCartney M.A."/>
            <person name="Auch B."/>
            <person name="Kono T."/>
            <person name="Mallez S."/>
            <person name="Zhang Y."/>
            <person name="Obille A."/>
            <person name="Becker A."/>
            <person name="Abrahante J.E."/>
            <person name="Garbe J."/>
            <person name="Badalamenti J.P."/>
            <person name="Herman A."/>
            <person name="Mangelson H."/>
            <person name="Liachko I."/>
            <person name="Sullivan S."/>
            <person name="Sone E.D."/>
            <person name="Koren S."/>
            <person name="Silverstein K.A.T."/>
            <person name="Beckman K.B."/>
            <person name="Gohl D.M."/>
        </authorList>
    </citation>
    <scope>NUCLEOTIDE SEQUENCE</scope>
    <source>
        <strain evidence="1">Duluth1</strain>
        <tissue evidence="1">Whole animal</tissue>
    </source>
</reference>
<reference evidence="1" key="2">
    <citation type="submission" date="2020-11" db="EMBL/GenBank/DDBJ databases">
        <authorList>
            <person name="McCartney M.A."/>
            <person name="Auch B."/>
            <person name="Kono T."/>
            <person name="Mallez S."/>
            <person name="Becker A."/>
            <person name="Gohl D.M."/>
            <person name="Silverstein K.A.T."/>
            <person name="Koren S."/>
            <person name="Bechman K.B."/>
            <person name="Herman A."/>
            <person name="Abrahante J.E."/>
            <person name="Garbe J."/>
        </authorList>
    </citation>
    <scope>NUCLEOTIDE SEQUENCE</scope>
    <source>
        <strain evidence="1">Duluth1</strain>
        <tissue evidence="1">Whole animal</tissue>
    </source>
</reference>
<proteinExistence type="predicted"/>
<keyword evidence="2" id="KW-1185">Reference proteome</keyword>